<name>A0ABP0K4M8_9DINO</name>
<evidence type="ECO:0000256" key="1">
    <source>
        <dbReference type="SAM" id="Phobius"/>
    </source>
</evidence>
<keyword evidence="3" id="KW-1185">Reference proteome</keyword>
<feature type="transmembrane region" description="Helical" evidence="1">
    <location>
        <begin position="256"/>
        <end position="273"/>
    </location>
</feature>
<feature type="transmembrane region" description="Helical" evidence="1">
    <location>
        <begin position="123"/>
        <end position="145"/>
    </location>
</feature>
<evidence type="ECO:0000313" key="3">
    <source>
        <dbReference type="Proteomes" id="UP001642484"/>
    </source>
</evidence>
<organism evidence="2 3">
    <name type="scientific">Durusdinium trenchii</name>
    <dbReference type="NCBI Taxonomy" id="1381693"/>
    <lineage>
        <taxon>Eukaryota</taxon>
        <taxon>Sar</taxon>
        <taxon>Alveolata</taxon>
        <taxon>Dinophyceae</taxon>
        <taxon>Suessiales</taxon>
        <taxon>Symbiodiniaceae</taxon>
        <taxon>Durusdinium</taxon>
    </lineage>
</organism>
<keyword evidence="1" id="KW-0812">Transmembrane</keyword>
<evidence type="ECO:0000313" key="2">
    <source>
        <dbReference type="EMBL" id="CAK9021730.1"/>
    </source>
</evidence>
<accession>A0ABP0K4M8</accession>
<feature type="transmembrane region" description="Helical" evidence="1">
    <location>
        <begin position="232"/>
        <end position="250"/>
    </location>
</feature>
<keyword evidence="1" id="KW-1133">Transmembrane helix</keyword>
<comment type="caution">
    <text evidence="2">The sequence shown here is derived from an EMBL/GenBank/DDBJ whole genome shotgun (WGS) entry which is preliminary data.</text>
</comment>
<reference evidence="2 3" key="1">
    <citation type="submission" date="2024-02" db="EMBL/GenBank/DDBJ databases">
        <authorList>
            <person name="Chen Y."/>
            <person name="Shah S."/>
            <person name="Dougan E. K."/>
            <person name="Thang M."/>
            <person name="Chan C."/>
        </authorList>
    </citation>
    <scope>NUCLEOTIDE SEQUENCE [LARGE SCALE GENOMIC DNA]</scope>
</reference>
<dbReference type="EMBL" id="CAXAMN010007469">
    <property type="protein sequence ID" value="CAK9021730.1"/>
    <property type="molecule type" value="Genomic_DNA"/>
</dbReference>
<proteinExistence type="predicted"/>
<protein>
    <submittedName>
        <fullName evidence="2">Uncharacterized protein</fullName>
    </submittedName>
</protein>
<gene>
    <name evidence="2" type="ORF">CCMP2556_LOCUS14548</name>
</gene>
<keyword evidence="1" id="KW-0472">Membrane</keyword>
<sequence length="393" mass="45165">MPALNIHTVAGGSDLEGPVVRNNFPEEVLKRLKIVNTKRNELVNEFWYDEKQCFYSQSRIEDLEGAHKYARIIGLDSNQSDLSSEILSASLMVAGVTSQLAFVADVWNQEVPAYQADKKKFRAVYTAVFFSGIGMQFLTTLYTTIYQMRSSRFQADAWIGNWCEWFFSCGKLLVLNLLGVVSTLKGLPIILHPRKGVQPFAAFKAKGRRMFAVGWPNKVMYNWERDRSKKMGHVRVIMCALPLFLLQVFLGEGMKSMSYMAFLSGALTLFQVVRSIYSFVKIIYHECLAKQYLRMMTDDKLQNELDFLEKNTEAKRELIVNYRLREEHFNETIPEQVQKWVRTEKMAGATDDGSNIICCHLTCDDDDLEDTDSDSDFSDDALLCTSPKFKRRR</sequence>
<dbReference type="Proteomes" id="UP001642484">
    <property type="component" value="Unassembled WGS sequence"/>
</dbReference>